<evidence type="ECO:0000313" key="5">
    <source>
        <dbReference type="Proteomes" id="UP000184612"/>
    </source>
</evidence>
<feature type="binding site" evidence="2">
    <location>
        <position position="180"/>
    </location>
    <ligand>
        <name>dihydroxyacetone phosphate</name>
        <dbReference type="ChEBI" id="CHEBI:57642"/>
    </ligand>
</feature>
<feature type="binding site" evidence="3">
    <location>
        <position position="207"/>
    </location>
    <ligand>
        <name>Zn(2+)</name>
        <dbReference type="ChEBI" id="CHEBI:29105"/>
        <label>1</label>
        <note>catalytic</note>
    </ligand>
</feature>
<name>A0A1M7Y5J4_9FIRM</name>
<gene>
    <name evidence="4" type="ORF">SAMN02745217_01566</name>
</gene>
<sequence>MSSISVKELLEHATVHKYGVPAINVFNYESVKWAIGAAEGERLPVIIQVYPGFREHIDLKYIADFTRDMAAKASVPVAVHLDHSNTFEIAVAGIRDGFPSVMLDGSTLPFEENVQMTKDVIRVARVFGVDVEAELGHVGTGSKLEDIVDAANYTSVEQAVEFVERTGCDSLAVAVGNAHGVYIKEPKLDFDRIAQIRYSLSIPIVLHGCSDIPDDQIQKSVNLGISKFNIATEYDRAIYQAICSNVKPEENKGSFFRLQSTAADEVKSFVVRKLRLLNPNNYSL</sequence>
<dbReference type="PIRSF" id="PIRSF001359">
    <property type="entry name" value="F_bP_aldolase_II"/>
    <property type="match status" value="1"/>
</dbReference>
<proteinExistence type="predicted"/>
<dbReference type="PANTHER" id="PTHR30304">
    <property type="entry name" value="D-TAGATOSE-1,6-BISPHOSPHATE ALDOLASE"/>
    <property type="match status" value="1"/>
</dbReference>
<dbReference type="NCBIfam" id="TIGR00167">
    <property type="entry name" value="cbbA"/>
    <property type="match status" value="1"/>
</dbReference>
<dbReference type="RefSeq" id="WP_073588270.1">
    <property type="nucleotide sequence ID" value="NZ_FRFD01000004.1"/>
</dbReference>
<feature type="binding site" evidence="3">
    <location>
        <position position="104"/>
    </location>
    <ligand>
        <name>Zn(2+)</name>
        <dbReference type="ChEBI" id="CHEBI:29105"/>
        <label>2</label>
    </ligand>
</feature>
<dbReference type="EMBL" id="FRFD01000004">
    <property type="protein sequence ID" value="SHO47524.1"/>
    <property type="molecule type" value="Genomic_DNA"/>
</dbReference>
<protein>
    <submittedName>
        <fullName evidence="4">Tagatose 1,6-diphosphate aldolase GatY/KbaY</fullName>
    </submittedName>
</protein>
<dbReference type="GO" id="GO:0005975">
    <property type="term" value="P:carbohydrate metabolic process"/>
    <property type="evidence" value="ECO:0007669"/>
    <property type="project" value="InterPro"/>
</dbReference>
<organism evidence="4 5">
    <name type="scientific">Anaerocolumna xylanovorans DSM 12503</name>
    <dbReference type="NCBI Taxonomy" id="1121345"/>
    <lineage>
        <taxon>Bacteria</taxon>
        <taxon>Bacillati</taxon>
        <taxon>Bacillota</taxon>
        <taxon>Clostridia</taxon>
        <taxon>Lachnospirales</taxon>
        <taxon>Lachnospiraceae</taxon>
        <taxon>Anaerocolumna</taxon>
    </lineage>
</organism>
<feature type="binding site" evidence="3">
    <location>
        <position position="179"/>
    </location>
    <ligand>
        <name>Zn(2+)</name>
        <dbReference type="ChEBI" id="CHEBI:29105"/>
        <label>1</label>
        <note>catalytic</note>
    </ligand>
</feature>
<evidence type="ECO:0000313" key="4">
    <source>
        <dbReference type="EMBL" id="SHO47524.1"/>
    </source>
</evidence>
<keyword evidence="5" id="KW-1185">Reference proteome</keyword>
<dbReference type="GO" id="GO:0008270">
    <property type="term" value="F:zinc ion binding"/>
    <property type="evidence" value="ECO:0007669"/>
    <property type="project" value="InterPro"/>
</dbReference>
<dbReference type="SUPFAM" id="SSF51569">
    <property type="entry name" value="Aldolase"/>
    <property type="match status" value="1"/>
</dbReference>
<feature type="binding site" evidence="2">
    <location>
        <begin position="229"/>
        <end position="232"/>
    </location>
    <ligand>
        <name>dihydroxyacetone phosphate</name>
        <dbReference type="ChEBI" id="CHEBI:57642"/>
    </ligand>
</feature>
<dbReference type="InterPro" id="IPR013785">
    <property type="entry name" value="Aldolase_TIM"/>
</dbReference>
<feature type="active site" description="Proton donor" evidence="1">
    <location>
        <position position="82"/>
    </location>
</feature>
<dbReference type="CDD" id="cd00947">
    <property type="entry name" value="TBP_aldolase_IIB"/>
    <property type="match status" value="1"/>
</dbReference>
<evidence type="ECO:0000256" key="2">
    <source>
        <dbReference type="PIRSR" id="PIRSR001359-2"/>
    </source>
</evidence>
<reference evidence="4 5" key="1">
    <citation type="submission" date="2016-12" db="EMBL/GenBank/DDBJ databases">
        <authorList>
            <person name="Song W.-J."/>
            <person name="Kurnit D.M."/>
        </authorList>
    </citation>
    <scope>NUCLEOTIDE SEQUENCE [LARGE SCALE GENOMIC DNA]</scope>
    <source>
        <strain evidence="4 5">DSM 12503</strain>
    </source>
</reference>
<evidence type="ECO:0000256" key="3">
    <source>
        <dbReference type="PIRSR" id="PIRSR001359-3"/>
    </source>
</evidence>
<dbReference type="AlphaFoldDB" id="A0A1M7Y5J4"/>
<dbReference type="OrthoDB" id="9803995at2"/>
<dbReference type="Pfam" id="PF01116">
    <property type="entry name" value="F_bP_aldolase"/>
    <property type="match status" value="1"/>
</dbReference>
<feature type="binding site" evidence="2">
    <location>
        <begin position="208"/>
        <end position="210"/>
    </location>
    <ligand>
        <name>dihydroxyacetone phosphate</name>
        <dbReference type="ChEBI" id="CHEBI:57642"/>
    </ligand>
</feature>
<evidence type="ECO:0000256" key="1">
    <source>
        <dbReference type="PIRSR" id="PIRSR001359-1"/>
    </source>
</evidence>
<comment type="cofactor">
    <cofactor evidence="3">
        <name>Zn(2+)</name>
        <dbReference type="ChEBI" id="CHEBI:29105"/>
    </cofactor>
    <text evidence="3">Binds 2 Zn(2+) ions per subunit. One is catalytic and the other provides a structural contribution.</text>
</comment>
<dbReference type="Gene3D" id="3.20.20.70">
    <property type="entry name" value="Aldolase class I"/>
    <property type="match status" value="1"/>
</dbReference>
<feature type="binding site" evidence="3">
    <location>
        <position position="83"/>
    </location>
    <ligand>
        <name>Zn(2+)</name>
        <dbReference type="ChEBI" id="CHEBI:29105"/>
        <label>1</label>
        <note>catalytic</note>
    </ligand>
</feature>
<dbReference type="Proteomes" id="UP000184612">
    <property type="component" value="Unassembled WGS sequence"/>
</dbReference>
<feature type="binding site" evidence="3">
    <location>
        <position position="134"/>
    </location>
    <ligand>
        <name>Zn(2+)</name>
        <dbReference type="ChEBI" id="CHEBI:29105"/>
        <label>2</label>
    </ligand>
</feature>
<dbReference type="GO" id="GO:0016832">
    <property type="term" value="F:aldehyde-lyase activity"/>
    <property type="evidence" value="ECO:0007669"/>
    <property type="project" value="InterPro"/>
</dbReference>
<dbReference type="InterPro" id="IPR050246">
    <property type="entry name" value="Class_II_FBP_aldolase"/>
</dbReference>
<dbReference type="InterPro" id="IPR000771">
    <property type="entry name" value="FBA_II"/>
</dbReference>
<keyword evidence="3" id="KW-0862">Zinc</keyword>
<dbReference type="PANTHER" id="PTHR30304:SF0">
    <property type="entry name" value="D-TAGATOSE-1,6-BISPHOSPHATE ALDOLASE SUBUNIT GATY-RELATED"/>
    <property type="match status" value="1"/>
</dbReference>
<accession>A0A1M7Y5J4</accession>
<dbReference type="STRING" id="1121345.SAMN02745217_01566"/>
<keyword evidence="3" id="KW-0479">Metal-binding</keyword>